<organism evidence="1 2">
    <name type="scientific">Thelephora ganbajun</name>
    <name type="common">Ganba fungus</name>
    <dbReference type="NCBI Taxonomy" id="370292"/>
    <lineage>
        <taxon>Eukaryota</taxon>
        <taxon>Fungi</taxon>
        <taxon>Dikarya</taxon>
        <taxon>Basidiomycota</taxon>
        <taxon>Agaricomycotina</taxon>
        <taxon>Agaricomycetes</taxon>
        <taxon>Thelephorales</taxon>
        <taxon>Thelephoraceae</taxon>
        <taxon>Thelephora</taxon>
    </lineage>
</organism>
<evidence type="ECO:0000313" key="2">
    <source>
        <dbReference type="Proteomes" id="UP000886501"/>
    </source>
</evidence>
<reference evidence="1" key="1">
    <citation type="submission" date="2019-10" db="EMBL/GenBank/DDBJ databases">
        <authorList>
            <consortium name="DOE Joint Genome Institute"/>
            <person name="Kuo A."/>
            <person name="Miyauchi S."/>
            <person name="Kiss E."/>
            <person name="Drula E."/>
            <person name="Kohler A."/>
            <person name="Sanchez-Garcia M."/>
            <person name="Andreopoulos B."/>
            <person name="Barry K.W."/>
            <person name="Bonito G."/>
            <person name="Buee M."/>
            <person name="Carver A."/>
            <person name="Chen C."/>
            <person name="Cichocki N."/>
            <person name="Clum A."/>
            <person name="Culley D."/>
            <person name="Crous P.W."/>
            <person name="Fauchery L."/>
            <person name="Girlanda M."/>
            <person name="Hayes R."/>
            <person name="Keri Z."/>
            <person name="Labutti K."/>
            <person name="Lipzen A."/>
            <person name="Lombard V."/>
            <person name="Magnuson J."/>
            <person name="Maillard F."/>
            <person name="Morin E."/>
            <person name="Murat C."/>
            <person name="Nolan M."/>
            <person name="Ohm R."/>
            <person name="Pangilinan J."/>
            <person name="Pereira M."/>
            <person name="Perotto S."/>
            <person name="Peter M."/>
            <person name="Riley R."/>
            <person name="Sitrit Y."/>
            <person name="Stielow B."/>
            <person name="Szollosi G."/>
            <person name="Zifcakova L."/>
            <person name="Stursova M."/>
            <person name="Spatafora J.W."/>
            <person name="Tedersoo L."/>
            <person name="Vaario L.-M."/>
            <person name="Yamada A."/>
            <person name="Yan M."/>
            <person name="Wang P."/>
            <person name="Xu J."/>
            <person name="Bruns T."/>
            <person name="Baldrian P."/>
            <person name="Vilgalys R."/>
            <person name="Henrissat B."/>
            <person name="Grigoriev I.V."/>
            <person name="Hibbett D."/>
            <person name="Nagy L.G."/>
            <person name="Martin F.M."/>
        </authorList>
    </citation>
    <scope>NUCLEOTIDE SEQUENCE</scope>
    <source>
        <strain evidence="1">P2</strain>
    </source>
</reference>
<name>A0ACB6ZX19_THEGA</name>
<keyword evidence="2" id="KW-1185">Reference proteome</keyword>
<dbReference type="Proteomes" id="UP000886501">
    <property type="component" value="Unassembled WGS sequence"/>
</dbReference>
<proteinExistence type="predicted"/>
<gene>
    <name evidence="1" type="ORF">BDM02DRAFT_3181977</name>
</gene>
<comment type="caution">
    <text evidence="1">The sequence shown here is derived from an EMBL/GenBank/DDBJ whole genome shotgun (WGS) entry which is preliminary data.</text>
</comment>
<protein>
    <submittedName>
        <fullName evidence="1">Uncharacterized protein</fullName>
    </submittedName>
</protein>
<accession>A0ACB6ZX19</accession>
<sequence length="324" mass="36765">MAIQKRRRTLPAELIGVICTHCDAHTLARLALVSKSVHYEALRVLYRDLVLHRHLSSSRKRSCIQSLLNDHTKASRVRALTYHESCVVPLQERAEIIRLLVVLLKRATTLRQLDLWIYPETDVQALKAMKATSLPSLRRFATNMPLGPDLVSFLSSHRTLQAFNIHHRIGTREIKFYSSTFADLAESRAAQKLPPLSIFSNHSERDYGYCYGASSRGRNVLFAFPHASEEPSLIQNVSYALPSIRSALEMGPMDMVALYLDVDFTISLKGIVALLQPLQLVFDAVREFVIYVPRGREIILKGQSVPRRTCYVVPKDHYPGFLLD</sequence>
<dbReference type="EMBL" id="MU117961">
    <property type="protein sequence ID" value="KAF9654139.1"/>
    <property type="molecule type" value="Genomic_DNA"/>
</dbReference>
<evidence type="ECO:0000313" key="1">
    <source>
        <dbReference type="EMBL" id="KAF9654139.1"/>
    </source>
</evidence>
<reference evidence="1" key="2">
    <citation type="journal article" date="2020" name="Nat. Commun.">
        <title>Large-scale genome sequencing of mycorrhizal fungi provides insights into the early evolution of symbiotic traits.</title>
        <authorList>
            <person name="Miyauchi S."/>
            <person name="Kiss E."/>
            <person name="Kuo A."/>
            <person name="Drula E."/>
            <person name="Kohler A."/>
            <person name="Sanchez-Garcia M."/>
            <person name="Morin E."/>
            <person name="Andreopoulos B."/>
            <person name="Barry K.W."/>
            <person name="Bonito G."/>
            <person name="Buee M."/>
            <person name="Carver A."/>
            <person name="Chen C."/>
            <person name="Cichocki N."/>
            <person name="Clum A."/>
            <person name="Culley D."/>
            <person name="Crous P.W."/>
            <person name="Fauchery L."/>
            <person name="Girlanda M."/>
            <person name="Hayes R.D."/>
            <person name="Keri Z."/>
            <person name="LaButti K."/>
            <person name="Lipzen A."/>
            <person name="Lombard V."/>
            <person name="Magnuson J."/>
            <person name="Maillard F."/>
            <person name="Murat C."/>
            <person name="Nolan M."/>
            <person name="Ohm R.A."/>
            <person name="Pangilinan J."/>
            <person name="Pereira M.F."/>
            <person name="Perotto S."/>
            <person name="Peter M."/>
            <person name="Pfister S."/>
            <person name="Riley R."/>
            <person name="Sitrit Y."/>
            <person name="Stielow J.B."/>
            <person name="Szollosi G."/>
            <person name="Zifcakova L."/>
            <person name="Stursova M."/>
            <person name="Spatafora J.W."/>
            <person name="Tedersoo L."/>
            <person name="Vaario L.M."/>
            <person name="Yamada A."/>
            <person name="Yan M."/>
            <person name="Wang P."/>
            <person name="Xu J."/>
            <person name="Bruns T."/>
            <person name="Baldrian P."/>
            <person name="Vilgalys R."/>
            <person name="Dunand C."/>
            <person name="Henrissat B."/>
            <person name="Grigoriev I.V."/>
            <person name="Hibbett D."/>
            <person name="Nagy L.G."/>
            <person name="Martin F.M."/>
        </authorList>
    </citation>
    <scope>NUCLEOTIDE SEQUENCE</scope>
    <source>
        <strain evidence="1">P2</strain>
    </source>
</reference>